<dbReference type="Gene3D" id="3.30.40.10">
    <property type="entry name" value="Zinc/RING finger domain, C3HC4 (zinc finger)"/>
    <property type="match status" value="1"/>
</dbReference>
<dbReference type="EMBL" id="ML170165">
    <property type="protein sequence ID" value="TDL24852.1"/>
    <property type="molecule type" value="Genomic_DNA"/>
</dbReference>
<feature type="region of interest" description="Disordered" evidence="4">
    <location>
        <begin position="120"/>
        <end position="144"/>
    </location>
</feature>
<dbReference type="AlphaFoldDB" id="A0A4Y7QCM7"/>
<dbReference type="STRING" id="50990.A0A4Y7QCM7"/>
<dbReference type="InterPro" id="IPR001965">
    <property type="entry name" value="Znf_PHD"/>
</dbReference>
<keyword evidence="3" id="KW-0862">Zinc</keyword>
<proteinExistence type="predicted"/>
<dbReference type="Proteomes" id="UP000294933">
    <property type="component" value="Unassembled WGS sequence"/>
</dbReference>
<dbReference type="OrthoDB" id="10033786at2759"/>
<organism evidence="6 7">
    <name type="scientific">Rickenella mellea</name>
    <dbReference type="NCBI Taxonomy" id="50990"/>
    <lineage>
        <taxon>Eukaryota</taxon>
        <taxon>Fungi</taxon>
        <taxon>Dikarya</taxon>
        <taxon>Basidiomycota</taxon>
        <taxon>Agaricomycotina</taxon>
        <taxon>Agaricomycetes</taxon>
        <taxon>Hymenochaetales</taxon>
        <taxon>Rickenellaceae</taxon>
        <taxon>Rickenella</taxon>
    </lineage>
</organism>
<evidence type="ECO:0000313" key="7">
    <source>
        <dbReference type="Proteomes" id="UP000294933"/>
    </source>
</evidence>
<dbReference type="VEuPathDB" id="FungiDB:BD410DRAFT_64395"/>
<dbReference type="SUPFAM" id="SSF57903">
    <property type="entry name" value="FYVE/PHD zinc finger"/>
    <property type="match status" value="1"/>
</dbReference>
<keyword evidence="7" id="KW-1185">Reference proteome</keyword>
<evidence type="ECO:0000256" key="4">
    <source>
        <dbReference type="SAM" id="MobiDB-lite"/>
    </source>
</evidence>
<dbReference type="SMART" id="SM00249">
    <property type="entry name" value="PHD"/>
    <property type="match status" value="1"/>
</dbReference>
<keyword evidence="1" id="KW-0479">Metal-binding</keyword>
<name>A0A4Y7QCM7_9AGAM</name>
<dbReference type="InterPro" id="IPR013083">
    <property type="entry name" value="Znf_RING/FYVE/PHD"/>
</dbReference>
<evidence type="ECO:0000259" key="5">
    <source>
        <dbReference type="SMART" id="SM00249"/>
    </source>
</evidence>
<dbReference type="InterPro" id="IPR011011">
    <property type="entry name" value="Znf_FYVE_PHD"/>
</dbReference>
<protein>
    <recommendedName>
        <fullName evidence="5">Zinc finger PHD-type domain-containing protein</fullName>
    </recommendedName>
</protein>
<feature type="compositionally biased region" description="Polar residues" evidence="4">
    <location>
        <begin position="122"/>
        <end position="144"/>
    </location>
</feature>
<gene>
    <name evidence="6" type="ORF">BD410DRAFT_64395</name>
</gene>
<keyword evidence="2" id="KW-0863">Zinc-finger</keyword>
<evidence type="ECO:0000256" key="1">
    <source>
        <dbReference type="ARBA" id="ARBA00022723"/>
    </source>
</evidence>
<evidence type="ECO:0000313" key="6">
    <source>
        <dbReference type="EMBL" id="TDL24852.1"/>
    </source>
</evidence>
<reference evidence="6 7" key="1">
    <citation type="submission" date="2018-06" db="EMBL/GenBank/DDBJ databases">
        <title>A transcriptomic atlas of mushroom development highlights an independent origin of complex multicellularity.</title>
        <authorList>
            <consortium name="DOE Joint Genome Institute"/>
            <person name="Krizsan K."/>
            <person name="Almasi E."/>
            <person name="Merenyi Z."/>
            <person name="Sahu N."/>
            <person name="Viragh M."/>
            <person name="Koszo T."/>
            <person name="Mondo S."/>
            <person name="Kiss B."/>
            <person name="Balint B."/>
            <person name="Kues U."/>
            <person name="Barry K."/>
            <person name="Hegedus J.C."/>
            <person name="Henrissat B."/>
            <person name="Johnson J."/>
            <person name="Lipzen A."/>
            <person name="Ohm R."/>
            <person name="Nagy I."/>
            <person name="Pangilinan J."/>
            <person name="Yan J."/>
            <person name="Xiong Y."/>
            <person name="Grigoriev I.V."/>
            <person name="Hibbett D.S."/>
            <person name="Nagy L.G."/>
        </authorList>
    </citation>
    <scope>NUCLEOTIDE SEQUENCE [LARGE SCALE GENOMIC DNA]</scope>
    <source>
        <strain evidence="6 7">SZMC22713</strain>
    </source>
</reference>
<dbReference type="InterPro" id="IPR019786">
    <property type="entry name" value="Zinc_finger_PHD-type_CS"/>
</dbReference>
<sequence>MSTTIQTCEVCKLSHQPPTKYLLVCSQCSTGYHHRCCNPPMNDAQLASLVRASKKNKPGKGLAAWKCGPCVKGKGKDAVGEQPTRSSAAGKEKLIIELLDDEVDAPVTVTATSTRTEHFVEIQNSTASQDLAISNPDSNDQAGP</sequence>
<evidence type="ECO:0000256" key="3">
    <source>
        <dbReference type="ARBA" id="ARBA00022833"/>
    </source>
</evidence>
<dbReference type="GO" id="GO:0008270">
    <property type="term" value="F:zinc ion binding"/>
    <property type="evidence" value="ECO:0007669"/>
    <property type="project" value="UniProtKB-KW"/>
</dbReference>
<feature type="domain" description="Zinc finger PHD-type" evidence="5">
    <location>
        <begin position="7"/>
        <end position="71"/>
    </location>
</feature>
<evidence type="ECO:0000256" key="2">
    <source>
        <dbReference type="ARBA" id="ARBA00022771"/>
    </source>
</evidence>
<accession>A0A4Y7QCM7</accession>
<dbReference type="PROSITE" id="PS01359">
    <property type="entry name" value="ZF_PHD_1"/>
    <property type="match status" value="1"/>
</dbReference>